<keyword evidence="11 14" id="KW-0472">Membrane</keyword>
<sequence>MHLSVFFRLYTAMLSQIASLMIVSGIIFIALFTVVFFVLRKWLRRTSKVFVDENGKKRPSLAFFHPYCNAGGGGERVLWVAIRAVQRRYPSIQCVVYTGDTDATPEEIITRARQRFNIIIPGRVEFVYLKNRAWVEAVKYPYFTLLGQSVGSVFLGLEALFAFVPDIYIDTMGYAFTLPLFKYLGGCPVACYVHYPTISTDMLSRVSQRVESHNNATFISRSPFLSGLKVFYYKFFAYLYGMAGKRANVIMVNSTWTFNHIVSLWGVPVRTCIVYPPCDVAEFLKTQITSDENKPKQILSLSQFRPEKDHPLQLKSFHKFLAGMDESQRRDYKLVLAGSCRNEDDYSRVQSLKKLAEELGIQNNVEFRLNISFSELKQLLSESLISLHTMWNEHFGICVVEGMAAGTVMLAHNSGGPKMDIVINHNDKPTGFLASDVDSYASTMKQIFAMSPSERLELRLNARESLSRFSEEEFEAAFLSCCEPLLKPVESR</sequence>
<dbReference type="InterPro" id="IPR031814">
    <property type="entry name" value="ALG11_N"/>
</dbReference>
<evidence type="ECO:0000256" key="8">
    <source>
        <dbReference type="ARBA" id="ARBA00022692"/>
    </source>
</evidence>
<keyword evidence="18" id="KW-1185">Reference proteome</keyword>
<keyword evidence="9 14" id="KW-0256">Endoplasmic reticulum</keyword>
<comment type="pathway">
    <text evidence="2 14">Protein modification; protein glycosylation.</text>
</comment>
<accession>A0A8S3Z5T6</accession>
<dbReference type="PANTHER" id="PTHR45919">
    <property type="entry name" value="GDP-MAN:MAN(3)GLCNAC(2)-PP-DOL ALPHA-1,2-MANNOSYLTRANSFERASE"/>
    <property type="match status" value="1"/>
</dbReference>
<dbReference type="Gene3D" id="3.40.50.2000">
    <property type="entry name" value="Glycogen Phosphorylase B"/>
    <property type="match status" value="1"/>
</dbReference>
<comment type="catalytic activity">
    <reaction evidence="12 14">
        <text>an alpha-D-Man-(1-&gt;3)-[alpha-D-Man-(1-&gt;6)]-beta-D-Man-(1-&gt;4)-beta-D-GlcNAc-(1-&gt;4)-alpha-D-GlcNAc-diphospho-di-trans,poly-cis-dolichol + 2 GDP-alpha-D-mannose = an alpha-D-Man-(1-&gt;2)-alpha-D-Man-(1-&gt;2)-alpha-D-Man-(1-&gt;3)-[alpha-D-Man-(1-&gt;6)]-beta-D-Man-(1-&gt;4)-beta-D-GlcNAc-(1-&gt;4)-alpha-D-GlcNAc-diphospho-di-trans,poly-cis-dolichol + 2 GDP + 2 H(+)</text>
        <dbReference type="Rhea" id="RHEA:29523"/>
        <dbReference type="Rhea" id="RHEA-COMP:19515"/>
        <dbReference type="Rhea" id="RHEA-COMP:19516"/>
        <dbReference type="ChEBI" id="CHEBI:15378"/>
        <dbReference type="ChEBI" id="CHEBI:57527"/>
        <dbReference type="ChEBI" id="CHEBI:58189"/>
        <dbReference type="ChEBI" id="CHEBI:132511"/>
        <dbReference type="ChEBI" id="CHEBI:132515"/>
        <dbReference type="EC" id="2.4.1.131"/>
    </reaction>
    <physiologicalReaction direction="left-to-right" evidence="12 14">
        <dbReference type="Rhea" id="RHEA:29524"/>
    </physiologicalReaction>
</comment>
<evidence type="ECO:0000256" key="14">
    <source>
        <dbReference type="RuleBase" id="RU367051"/>
    </source>
</evidence>
<keyword evidence="10 14" id="KW-1133">Transmembrane helix</keyword>
<comment type="caution">
    <text evidence="17">The sequence shown here is derived from an EMBL/GenBank/DDBJ whole genome shotgun (WGS) entry which is preliminary data.</text>
</comment>
<evidence type="ECO:0000313" key="17">
    <source>
        <dbReference type="EMBL" id="CAG5122096.1"/>
    </source>
</evidence>
<keyword evidence="8 14" id="KW-0812">Transmembrane</keyword>
<evidence type="ECO:0000313" key="18">
    <source>
        <dbReference type="Proteomes" id="UP000678393"/>
    </source>
</evidence>
<evidence type="ECO:0000256" key="7">
    <source>
        <dbReference type="ARBA" id="ARBA00022679"/>
    </source>
</evidence>
<dbReference type="AlphaFoldDB" id="A0A8S3Z5T6"/>
<evidence type="ECO:0000259" key="16">
    <source>
        <dbReference type="Pfam" id="PF15924"/>
    </source>
</evidence>
<dbReference type="InterPro" id="IPR038013">
    <property type="entry name" value="ALG11"/>
</dbReference>
<dbReference type="Pfam" id="PF15924">
    <property type="entry name" value="ALG11_N"/>
    <property type="match status" value="1"/>
</dbReference>
<dbReference type="GO" id="GO:0004377">
    <property type="term" value="F:GDP-Man:Man(3)GlcNAc(2)-PP-Dol alpha-1,2-mannosyltransferase activity"/>
    <property type="evidence" value="ECO:0007669"/>
    <property type="project" value="UniProtKB-UniRule"/>
</dbReference>
<dbReference type="GO" id="GO:0006487">
    <property type="term" value="P:protein N-linked glycosylation"/>
    <property type="evidence" value="ECO:0007669"/>
    <property type="project" value="TreeGrafter"/>
</dbReference>
<feature type="domain" description="ALG11 mannosyltransferase N-terminal" evidence="16">
    <location>
        <begin position="61"/>
        <end position="265"/>
    </location>
</feature>
<evidence type="ECO:0000256" key="6">
    <source>
        <dbReference type="ARBA" id="ARBA00022676"/>
    </source>
</evidence>
<evidence type="ECO:0000256" key="13">
    <source>
        <dbReference type="ARBA" id="ARBA00045128"/>
    </source>
</evidence>
<organism evidence="17 18">
    <name type="scientific">Candidula unifasciata</name>
    <dbReference type="NCBI Taxonomy" id="100452"/>
    <lineage>
        <taxon>Eukaryota</taxon>
        <taxon>Metazoa</taxon>
        <taxon>Spiralia</taxon>
        <taxon>Lophotrochozoa</taxon>
        <taxon>Mollusca</taxon>
        <taxon>Gastropoda</taxon>
        <taxon>Heterobranchia</taxon>
        <taxon>Euthyneura</taxon>
        <taxon>Panpulmonata</taxon>
        <taxon>Eupulmonata</taxon>
        <taxon>Stylommatophora</taxon>
        <taxon>Helicina</taxon>
        <taxon>Helicoidea</taxon>
        <taxon>Geomitridae</taxon>
        <taxon>Candidula</taxon>
    </lineage>
</organism>
<protein>
    <recommendedName>
        <fullName evidence="5 14">GDP-Man:Man(3)GlcNAc(2)-PP-Dol alpha-1,2-mannosyltransferase</fullName>
        <ecNumber evidence="4 14">2.4.1.131</ecNumber>
    </recommendedName>
</protein>
<dbReference type="SUPFAM" id="SSF53756">
    <property type="entry name" value="UDP-Glycosyltransferase/glycogen phosphorylase"/>
    <property type="match status" value="1"/>
</dbReference>
<dbReference type="CDD" id="cd03806">
    <property type="entry name" value="GT4_ALG11-like"/>
    <property type="match status" value="1"/>
</dbReference>
<evidence type="ECO:0000256" key="9">
    <source>
        <dbReference type="ARBA" id="ARBA00022824"/>
    </source>
</evidence>
<dbReference type="PANTHER" id="PTHR45919:SF1">
    <property type="entry name" value="GDP-MAN:MAN(3)GLCNAC(2)-PP-DOL ALPHA-1,2-MANNOSYLTRANSFERASE"/>
    <property type="match status" value="1"/>
</dbReference>
<keyword evidence="7 14" id="KW-0808">Transferase</keyword>
<dbReference type="GO" id="GO:0005789">
    <property type="term" value="C:endoplasmic reticulum membrane"/>
    <property type="evidence" value="ECO:0007669"/>
    <property type="project" value="UniProtKB-SubCell"/>
</dbReference>
<gene>
    <name evidence="17" type="ORF">CUNI_LOCUS7654</name>
</gene>
<evidence type="ECO:0000256" key="1">
    <source>
        <dbReference type="ARBA" id="ARBA00004389"/>
    </source>
</evidence>
<dbReference type="OrthoDB" id="2276068at2759"/>
<dbReference type="InterPro" id="IPR001296">
    <property type="entry name" value="Glyco_trans_1"/>
</dbReference>
<dbReference type="Proteomes" id="UP000678393">
    <property type="component" value="Unassembled WGS sequence"/>
</dbReference>
<dbReference type="Pfam" id="PF00534">
    <property type="entry name" value="Glycos_transf_1"/>
    <property type="match status" value="1"/>
</dbReference>
<comment type="similarity">
    <text evidence="3 14">Belongs to the glycosyltransferase group 1 family. Glycosyltransferase 4 subfamily.</text>
</comment>
<evidence type="ECO:0000256" key="4">
    <source>
        <dbReference type="ARBA" id="ARBA00012645"/>
    </source>
</evidence>
<feature type="domain" description="Glycosyl transferase family 1" evidence="15">
    <location>
        <begin position="292"/>
        <end position="463"/>
    </location>
</feature>
<dbReference type="EC" id="2.4.1.131" evidence="4 14"/>
<evidence type="ECO:0000256" key="2">
    <source>
        <dbReference type="ARBA" id="ARBA00004922"/>
    </source>
</evidence>
<evidence type="ECO:0000256" key="5">
    <source>
        <dbReference type="ARBA" id="ARBA00022018"/>
    </source>
</evidence>
<comment type="function">
    <text evidence="13">GDP-Man:Man(3)GlcNAc(2)-PP-Dol alpha-1,2-mannosyltransferase that operates in the biosynthetic pathway of dolichol-linked oligosaccharides, the glycan precursors employed in protein asparagine (N)-glycosylation. The assembly of dolichol-linked oligosaccharides begins on the cytosolic side of the endoplasmic reticulum membrane and finishes in its lumen. The sequential addition of sugars to dolichol pyrophosphate produces dolichol-linked oligosaccharides containing fourteen sugars, including two GlcNAcs, nine mannoses and three glucoses. Once assembled, the oligosaccharide is transferred from the lipid to nascent proteins by oligosaccharyltransferases. Catalyzes, on the cytoplasmic face of the endoplasmic reticulum, the addition of the fourth and fifth mannose residues to the dolichol-linked oligosaccharide chain, to produce Man(5)GlcNAc(2)-PP-dolichol core oligosaccharide. Man(5)GlcNAc(2)-PP-dolichol is a substrate for ALG3, the following enzyme in the biosynthetic pathway.</text>
</comment>
<feature type="transmembrane region" description="Helical" evidence="14">
    <location>
        <begin position="20"/>
        <end position="39"/>
    </location>
</feature>
<keyword evidence="6 14" id="KW-0328">Glycosyltransferase</keyword>
<comment type="subcellular location">
    <subcellularLocation>
        <location evidence="1">Endoplasmic reticulum membrane</location>
        <topology evidence="1">Single-pass membrane protein</topology>
    </subcellularLocation>
</comment>
<dbReference type="FunFam" id="3.40.50.2000:FF:000256">
    <property type="entry name" value="GDP-Man:Man(3)GlcNAc(2)-PP-Dol alpha-1,2-mannosyltransferase"/>
    <property type="match status" value="1"/>
</dbReference>
<evidence type="ECO:0000256" key="10">
    <source>
        <dbReference type="ARBA" id="ARBA00022989"/>
    </source>
</evidence>
<evidence type="ECO:0000256" key="3">
    <source>
        <dbReference type="ARBA" id="ARBA00009481"/>
    </source>
</evidence>
<evidence type="ECO:0000256" key="12">
    <source>
        <dbReference type="ARBA" id="ARBA00045065"/>
    </source>
</evidence>
<reference evidence="17" key="1">
    <citation type="submission" date="2021-04" db="EMBL/GenBank/DDBJ databases">
        <authorList>
            <consortium name="Molecular Ecology Group"/>
        </authorList>
    </citation>
    <scope>NUCLEOTIDE SEQUENCE</scope>
</reference>
<evidence type="ECO:0000256" key="11">
    <source>
        <dbReference type="ARBA" id="ARBA00023136"/>
    </source>
</evidence>
<dbReference type="EMBL" id="CAJHNH020001225">
    <property type="protein sequence ID" value="CAG5122096.1"/>
    <property type="molecule type" value="Genomic_DNA"/>
</dbReference>
<name>A0A8S3Z5T6_9EUPU</name>
<proteinExistence type="inferred from homology"/>
<evidence type="ECO:0000259" key="15">
    <source>
        <dbReference type="Pfam" id="PF00534"/>
    </source>
</evidence>